<dbReference type="AlphaFoldDB" id="X0YB03"/>
<feature type="non-terminal residue" evidence="2">
    <location>
        <position position="224"/>
    </location>
</feature>
<protein>
    <recommendedName>
        <fullName evidence="3">Toxin-antitoxin system YwqK family antitoxin</fullName>
    </recommendedName>
</protein>
<name>X0YB03_9ZZZZ</name>
<sequence>KRYASSENKSGGFQTDPTPLREGTNSLVATFVARKEPFAVSSRLDIGISPTMIPGKRVPGVHCEADRDFCEYRIEIEMAGGRPGRIRYVRRDWLDEARNKLVWEQRVETTATAKEPEKVRCRKWTDDGKPVFEIATEKHRIVSAKFYKPDGALGAEIKDGTGVKRDWYDNGQVASVTNYSGGRKDGEFLVHDEQGRTRVRGTHVAGRKQGAWTRYDEAGKQVAQ</sequence>
<proteinExistence type="predicted"/>
<gene>
    <name evidence="2" type="ORF">S01H1_79617</name>
</gene>
<reference evidence="2" key="1">
    <citation type="journal article" date="2014" name="Front. Microbiol.">
        <title>High frequency of phylogenetically diverse reductive dehalogenase-homologous genes in deep subseafloor sedimentary metagenomes.</title>
        <authorList>
            <person name="Kawai M."/>
            <person name="Futagami T."/>
            <person name="Toyoda A."/>
            <person name="Takaki Y."/>
            <person name="Nishi S."/>
            <person name="Hori S."/>
            <person name="Arai W."/>
            <person name="Tsubouchi T."/>
            <person name="Morono Y."/>
            <person name="Uchiyama I."/>
            <person name="Ito T."/>
            <person name="Fujiyama A."/>
            <person name="Inagaki F."/>
            <person name="Takami H."/>
        </authorList>
    </citation>
    <scope>NUCLEOTIDE SEQUENCE</scope>
    <source>
        <strain evidence="2">Expedition CK06-06</strain>
    </source>
</reference>
<feature type="non-terminal residue" evidence="2">
    <location>
        <position position="1"/>
    </location>
</feature>
<accession>X0YB03</accession>
<feature type="region of interest" description="Disordered" evidence="1">
    <location>
        <begin position="1"/>
        <end position="22"/>
    </location>
</feature>
<evidence type="ECO:0000313" key="2">
    <source>
        <dbReference type="EMBL" id="GAG53030.1"/>
    </source>
</evidence>
<evidence type="ECO:0000256" key="1">
    <source>
        <dbReference type="SAM" id="MobiDB-lite"/>
    </source>
</evidence>
<evidence type="ECO:0008006" key="3">
    <source>
        <dbReference type="Google" id="ProtNLM"/>
    </source>
</evidence>
<organism evidence="2">
    <name type="scientific">marine sediment metagenome</name>
    <dbReference type="NCBI Taxonomy" id="412755"/>
    <lineage>
        <taxon>unclassified sequences</taxon>
        <taxon>metagenomes</taxon>
        <taxon>ecological metagenomes</taxon>
    </lineage>
</organism>
<dbReference type="EMBL" id="BARS01053690">
    <property type="protein sequence ID" value="GAG53030.1"/>
    <property type="molecule type" value="Genomic_DNA"/>
</dbReference>
<dbReference type="Gene3D" id="3.90.930.1">
    <property type="match status" value="1"/>
</dbReference>
<comment type="caution">
    <text evidence="2">The sequence shown here is derived from an EMBL/GenBank/DDBJ whole genome shotgun (WGS) entry which is preliminary data.</text>
</comment>
<dbReference type="SUPFAM" id="SSF82185">
    <property type="entry name" value="Histone H3 K4-specific methyltransferase SET7/9 N-terminal domain"/>
    <property type="match status" value="1"/>
</dbReference>